<dbReference type="STRING" id="1265861.BCAMP_10985"/>
<dbReference type="GO" id="GO:0005886">
    <property type="term" value="C:plasma membrane"/>
    <property type="evidence" value="ECO:0007669"/>
    <property type="project" value="UniProtKB-SubCell"/>
</dbReference>
<organism evidence="10 11">
    <name type="scientific">Brochothrix campestris FSL F6-1037</name>
    <dbReference type="NCBI Taxonomy" id="1265861"/>
    <lineage>
        <taxon>Bacteria</taxon>
        <taxon>Bacillati</taxon>
        <taxon>Bacillota</taxon>
        <taxon>Bacilli</taxon>
        <taxon>Bacillales</taxon>
        <taxon>Listeriaceae</taxon>
        <taxon>Brochothrix</taxon>
    </lineage>
</organism>
<keyword evidence="8 9" id="KW-0472">Membrane</keyword>
<keyword evidence="7 9" id="KW-0560">Oxidoreductase</keyword>
<dbReference type="Pfam" id="PF03626">
    <property type="entry name" value="COX4_pro"/>
    <property type="match status" value="1"/>
</dbReference>
<evidence type="ECO:0000256" key="4">
    <source>
        <dbReference type="ARBA" id="ARBA00022475"/>
    </source>
</evidence>
<evidence type="ECO:0000256" key="1">
    <source>
        <dbReference type="ARBA" id="ARBA00000725"/>
    </source>
</evidence>
<gene>
    <name evidence="10" type="ORF">BCAMP_10985</name>
</gene>
<feature type="transmembrane region" description="Helical" evidence="9">
    <location>
        <begin position="18"/>
        <end position="36"/>
    </location>
</feature>
<name>W7C981_9LIST</name>
<dbReference type="AlphaFoldDB" id="W7C981"/>
<dbReference type="GO" id="GO:0016682">
    <property type="term" value="F:oxidoreductase activity, acting on diphenols and related substances as donors, oxygen as acceptor"/>
    <property type="evidence" value="ECO:0007669"/>
    <property type="project" value="UniProtKB-UniRule"/>
</dbReference>
<comment type="function">
    <text evidence="9">Catalyzes quinol oxidation with the concomitant reduction of oxygen to water.</text>
</comment>
<evidence type="ECO:0000256" key="9">
    <source>
        <dbReference type="RuleBase" id="RU367153"/>
    </source>
</evidence>
<feature type="transmembrane region" description="Helical" evidence="9">
    <location>
        <begin position="76"/>
        <end position="97"/>
    </location>
</feature>
<dbReference type="Proteomes" id="UP000019243">
    <property type="component" value="Unassembled WGS sequence"/>
</dbReference>
<dbReference type="NCBIfam" id="TIGR02901">
    <property type="entry name" value="QoxD"/>
    <property type="match status" value="1"/>
</dbReference>
<dbReference type="GO" id="GO:0019646">
    <property type="term" value="P:aerobic electron transport chain"/>
    <property type="evidence" value="ECO:0007669"/>
    <property type="project" value="TreeGrafter"/>
</dbReference>
<comment type="similarity">
    <text evidence="3 9">Belongs to the cytochrome c oxidase bacterial subunit 4 family.</text>
</comment>
<comment type="catalytic activity">
    <reaction evidence="1 9">
        <text>2 a quinol + O2 = 2 a quinone + 2 H2O</text>
        <dbReference type="Rhea" id="RHEA:55376"/>
        <dbReference type="ChEBI" id="CHEBI:15377"/>
        <dbReference type="ChEBI" id="CHEBI:15379"/>
        <dbReference type="ChEBI" id="CHEBI:24646"/>
        <dbReference type="ChEBI" id="CHEBI:132124"/>
    </reaction>
</comment>
<keyword evidence="11" id="KW-1185">Reference proteome</keyword>
<reference evidence="10 11" key="1">
    <citation type="submission" date="2012-12" db="EMBL/GenBank/DDBJ databases">
        <title>Novel taxa of Listeriaceae from agricultural environments in the United States.</title>
        <authorList>
            <person name="den Bakker H.C."/>
            <person name="Allred A."/>
            <person name="Warchocki S."/>
            <person name="Wright E.M."/>
            <person name="Burrell A."/>
            <person name="Nightingale K.K."/>
            <person name="Kephart D."/>
            <person name="Wiedmann M."/>
        </authorList>
    </citation>
    <scope>NUCLEOTIDE SEQUENCE [LARGE SCALE GENOMIC DNA]</scope>
    <source>
        <strain evidence="10 11">FSL F6-1037</strain>
    </source>
</reference>
<dbReference type="GO" id="GO:0009486">
    <property type="term" value="F:cytochrome bo3 ubiquinol oxidase activity"/>
    <property type="evidence" value="ECO:0007669"/>
    <property type="project" value="TreeGrafter"/>
</dbReference>
<dbReference type="RefSeq" id="WP_035315422.1">
    <property type="nucleotide sequence ID" value="NZ_AODH01000049.1"/>
</dbReference>
<evidence type="ECO:0000256" key="6">
    <source>
        <dbReference type="ARBA" id="ARBA00022989"/>
    </source>
</evidence>
<keyword evidence="6 9" id="KW-1133">Transmembrane helix</keyword>
<dbReference type="GO" id="GO:0042773">
    <property type="term" value="P:ATP synthesis coupled electron transport"/>
    <property type="evidence" value="ECO:0007669"/>
    <property type="project" value="UniProtKB-UniRule"/>
</dbReference>
<keyword evidence="5 9" id="KW-0812">Transmembrane</keyword>
<dbReference type="InterPro" id="IPR014250">
    <property type="entry name" value="QoxD"/>
</dbReference>
<protein>
    <recommendedName>
        <fullName evidence="9">Quinol oxidase subunit 4</fullName>
        <ecNumber evidence="9">1.10.3.-</ecNumber>
    </recommendedName>
</protein>
<comment type="caution">
    <text evidence="10">The sequence shown here is derived from an EMBL/GenBank/DDBJ whole genome shotgun (WGS) entry which is preliminary data.</text>
</comment>
<dbReference type="PANTHER" id="PTHR36835:SF1">
    <property type="entry name" value="CYTOCHROME BO(3) UBIQUINOL OXIDASE SUBUNIT 4"/>
    <property type="match status" value="1"/>
</dbReference>
<accession>W7C981</accession>
<dbReference type="GO" id="GO:0009319">
    <property type="term" value="C:cytochrome o ubiquinol oxidase complex"/>
    <property type="evidence" value="ECO:0007669"/>
    <property type="project" value="TreeGrafter"/>
</dbReference>
<evidence type="ECO:0000256" key="8">
    <source>
        <dbReference type="ARBA" id="ARBA00023136"/>
    </source>
</evidence>
<dbReference type="InterPro" id="IPR005171">
    <property type="entry name" value="Cyt_c_oxidase_su4_prok"/>
</dbReference>
<dbReference type="EMBL" id="AODH01000049">
    <property type="protein sequence ID" value="EUJ36019.1"/>
    <property type="molecule type" value="Genomic_DNA"/>
</dbReference>
<evidence type="ECO:0000256" key="3">
    <source>
        <dbReference type="ARBA" id="ARBA00008079"/>
    </source>
</evidence>
<evidence type="ECO:0000256" key="2">
    <source>
        <dbReference type="ARBA" id="ARBA00004651"/>
    </source>
</evidence>
<sequence>MTEKTSHQSHAGFPWKHVIGFVLSIVLTLLAAYAAVSDLSVNIILVFIFIMAFVQAGIQLFMFMHVNEEDPDYTQLGNFLFAAVIAVIIVIGSYWVMEMAHANHLM</sequence>
<evidence type="ECO:0000313" key="11">
    <source>
        <dbReference type="Proteomes" id="UP000019243"/>
    </source>
</evidence>
<feature type="transmembrane region" description="Helical" evidence="9">
    <location>
        <begin position="43"/>
        <end position="64"/>
    </location>
</feature>
<dbReference type="InterPro" id="IPR050968">
    <property type="entry name" value="Cytochrome_c_oxidase_bac_sub4"/>
</dbReference>
<evidence type="ECO:0000313" key="10">
    <source>
        <dbReference type="EMBL" id="EUJ36019.1"/>
    </source>
</evidence>
<comment type="subcellular location">
    <subcellularLocation>
        <location evidence="2 9">Cell membrane</location>
        <topology evidence="2 9">Multi-pass membrane protein</topology>
    </subcellularLocation>
</comment>
<dbReference type="PATRIC" id="fig|1265861.3.peg.2162"/>
<evidence type="ECO:0000256" key="7">
    <source>
        <dbReference type="ARBA" id="ARBA00023002"/>
    </source>
</evidence>
<dbReference type="PANTHER" id="PTHR36835">
    <property type="entry name" value="CYTOCHROME BO(3) UBIQUINOL OXIDASE SUBUNIT 4"/>
    <property type="match status" value="1"/>
</dbReference>
<proteinExistence type="inferred from homology"/>
<dbReference type="GO" id="GO:0015990">
    <property type="term" value="P:electron transport coupled proton transport"/>
    <property type="evidence" value="ECO:0007669"/>
    <property type="project" value="TreeGrafter"/>
</dbReference>
<dbReference type="OrthoDB" id="2361460at2"/>
<dbReference type="GO" id="GO:0015078">
    <property type="term" value="F:proton transmembrane transporter activity"/>
    <property type="evidence" value="ECO:0007669"/>
    <property type="project" value="TreeGrafter"/>
</dbReference>
<evidence type="ECO:0000256" key="5">
    <source>
        <dbReference type="ARBA" id="ARBA00022692"/>
    </source>
</evidence>
<dbReference type="EC" id="1.10.3.-" evidence="9"/>
<keyword evidence="4 9" id="KW-1003">Cell membrane</keyword>